<comment type="caution">
    <text evidence="11">The sequence shown here is derived from an EMBL/GenBank/DDBJ whole genome shotgun (WGS) entry which is preliminary data.</text>
</comment>
<comment type="subcellular location">
    <subcellularLocation>
        <location evidence="1">Cell membrane</location>
        <topology evidence="1">Multi-pass membrane protein</topology>
    </subcellularLocation>
</comment>
<evidence type="ECO:0000256" key="1">
    <source>
        <dbReference type="ARBA" id="ARBA00004651"/>
    </source>
</evidence>
<evidence type="ECO:0000259" key="9">
    <source>
        <dbReference type="Pfam" id="PF04239"/>
    </source>
</evidence>
<keyword evidence="5 8" id="KW-1133">Transmembrane helix</keyword>
<proteinExistence type="inferred from homology"/>
<evidence type="ECO:0000313" key="12">
    <source>
        <dbReference type="Proteomes" id="UP001386437"/>
    </source>
</evidence>
<evidence type="ECO:0000256" key="8">
    <source>
        <dbReference type="SAM" id="Phobius"/>
    </source>
</evidence>
<evidence type="ECO:0000256" key="5">
    <source>
        <dbReference type="ARBA" id="ARBA00022989"/>
    </source>
</evidence>
<protein>
    <submittedName>
        <fullName evidence="11">DUF421 domain-containing protein</fullName>
    </submittedName>
</protein>
<keyword evidence="4 8" id="KW-0812">Transmembrane</keyword>
<feature type="domain" description="YetF C-terminal" evidence="9">
    <location>
        <begin position="94"/>
        <end position="165"/>
    </location>
</feature>
<dbReference type="InterPro" id="IPR007353">
    <property type="entry name" value="DUF421"/>
</dbReference>
<dbReference type="RefSeq" id="WP_336601211.1">
    <property type="nucleotide sequence ID" value="NZ_JACFYJ010000075.1"/>
</dbReference>
<feature type="compositionally biased region" description="Basic and acidic residues" evidence="7">
    <location>
        <begin position="169"/>
        <end position="178"/>
    </location>
</feature>
<keyword evidence="12" id="KW-1185">Reference proteome</keyword>
<comment type="similarity">
    <text evidence="2">Belongs to the UPF0702 family.</text>
</comment>
<dbReference type="EMBL" id="JACFYJ010000075">
    <property type="protein sequence ID" value="MEI6001492.1"/>
    <property type="molecule type" value="Genomic_DNA"/>
</dbReference>
<dbReference type="Gene3D" id="3.30.240.20">
    <property type="entry name" value="bsu07140 like domains"/>
    <property type="match status" value="1"/>
</dbReference>
<reference evidence="11 12" key="1">
    <citation type="journal article" date="2022" name="Arch. Microbiol.">
        <title>Paraburkholderia bengalensis sp. nov. isolated from roots of Oryza sativa, IR64.</title>
        <authorList>
            <person name="Nag P."/>
            <person name="Mondal N."/>
            <person name="Sarkar J."/>
            <person name="Das S."/>
        </authorList>
    </citation>
    <scope>NUCLEOTIDE SEQUENCE [LARGE SCALE GENOMIC DNA]</scope>
    <source>
        <strain evidence="11 12">IR64_4_BI</strain>
    </source>
</reference>
<evidence type="ECO:0000259" key="10">
    <source>
        <dbReference type="Pfam" id="PF20730"/>
    </source>
</evidence>
<feature type="region of interest" description="Disordered" evidence="7">
    <location>
        <begin position="158"/>
        <end position="185"/>
    </location>
</feature>
<dbReference type="Proteomes" id="UP001386437">
    <property type="component" value="Unassembled WGS sequence"/>
</dbReference>
<evidence type="ECO:0000256" key="4">
    <source>
        <dbReference type="ARBA" id="ARBA00022692"/>
    </source>
</evidence>
<feature type="transmembrane region" description="Helical" evidence="8">
    <location>
        <begin position="50"/>
        <end position="68"/>
    </location>
</feature>
<name>A0ABU8J140_9BURK</name>
<evidence type="ECO:0000313" key="11">
    <source>
        <dbReference type="EMBL" id="MEI6001492.1"/>
    </source>
</evidence>
<evidence type="ECO:0000256" key="6">
    <source>
        <dbReference type="ARBA" id="ARBA00023136"/>
    </source>
</evidence>
<sequence>MELIIAAFGEGRDLTASQTAMRAVAVFFAALVFIRISGRRSFGQRSPFDYVVAILLGATLSRVIIGASPVVPTLAASLVIVLVHRALAWCCVRSPWLESLVVGTEREVYRDGQFDSAQMSAALITRTDVFEAARRDFHARDLSDVQAAILERNGQMSLIRKPRKPSHPQQREPARKDTAGSGRYA</sequence>
<gene>
    <name evidence="11" type="ORF">H3V53_31345</name>
</gene>
<organism evidence="11 12">
    <name type="scientific">Paraburkholderia bengalensis</name>
    <dbReference type="NCBI Taxonomy" id="2747562"/>
    <lineage>
        <taxon>Bacteria</taxon>
        <taxon>Pseudomonadati</taxon>
        <taxon>Pseudomonadota</taxon>
        <taxon>Betaproteobacteria</taxon>
        <taxon>Burkholderiales</taxon>
        <taxon>Burkholderiaceae</taxon>
        <taxon>Paraburkholderia</taxon>
    </lineage>
</organism>
<dbReference type="PANTHER" id="PTHR34582:SF6">
    <property type="entry name" value="UPF0702 TRANSMEMBRANE PROTEIN YCAP"/>
    <property type="match status" value="1"/>
</dbReference>
<feature type="domain" description="YetF-like N-terminal transmembrane" evidence="10">
    <location>
        <begin position="18"/>
        <end position="79"/>
    </location>
</feature>
<keyword evidence="3" id="KW-1003">Cell membrane</keyword>
<dbReference type="Pfam" id="PF20730">
    <property type="entry name" value="YetF_N"/>
    <property type="match status" value="1"/>
</dbReference>
<dbReference type="InterPro" id="IPR023090">
    <property type="entry name" value="UPF0702_alpha/beta_dom_sf"/>
</dbReference>
<evidence type="ECO:0000256" key="3">
    <source>
        <dbReference type="ARBA" id="ARBA00022475"/>
    </source>
</evidence>
<dbReference type="PANTHER" id="PTHR34582">
    <property type="entry name" value="UPF0702 TRANSMEMBRANE PROTEIN YCAP"/>
    <property type="match status" value="1"/>
</dbReference>
<keyword evidence="6 8" id="KW-0472">Membrane</keyword>
<evidence type="ECO:0000256" key="2">
    <source>
        <dbReference type="ARBA" id="ARBA00006448"/>
    </source>
</evidence>
<dbReference type="Pfam" id="PF04239">
    <property type="entry name" value="DUF421"/>
    <property type="match status" value="1"/>
</dbReference>
<accession>A0ABU8J140</accession>
<feature type="transmembrane region" description="Helical" evidence="8">
    <location>
        <begin position="20"/>
        <end position="38"/>
    </location>
</feature>
<evidence type="ECO:0000256" key="7">
    <source>
        <dbReference type="SAM" id="MobiDB-lite"/>
    </source>
</evidence>
<dbReference type="InterPro" id="IPR048454">
    <property type="entry name" value="YetF_N"/>
</dbReference>